<protein>
    <submittedName>
        <fullName evidence="4">Uncharacterized protein</fullName>
    </submittedName>
</protein>
<dbReference type="AlphaFoldDB" id="A0AA38H7B9"/>
<keyword evidence="5" id="KW-1185">Reference proteome</keyword>
<dbReference type="GeneID" id="77726676"/>
<evidence type="ECO:0000256" key="1">
    <source>
        <dbReference type="SAM" id="MobiDB-lite"/>
    </source>
</evidence>
<dbReference type="RefSeq" id="XP_052944688.1">
    <property type="nucleotide sequence ID" value="XM_053087471.1"/>
</dbReference>
<feature type="chain" id="PRO_5041311449" evidence="3">
    <location>
        <begin position="19"/>
        <end position="279"/>
    </location>
</feature>
<dbReference type="EMBL" id="JAKWFO010000006">
    <property type="protein sequence ID" value="KAI9634911.1"/>
    <property type="molecule type" value="Genomic_DNA"/>
</dbReference>
<evidence type="ECO:0000256" key="3">
    <source>
        <dbReference type="SAM" id="SignalP"/>
    </source>
</evidence>
<keyword evidence="3" id="KW-0732">Signal</keyword>
<keyword evidence="2" id="KW-1133">Transmembrane helix</keyword>
<gene>
    <name evidence="4" type="ORF">MKK02DRAFT_28035</name>
</gene>
<comment type="caution">
    <text evidence="4">The sequence shown here is derived from an EMBL/GenBank/DDBJ whole genome shotgun (WGS) entry which is preliminary data.</text>
</comment>
<dbReference type="Proteomes" id="UP001164286">
    <property type="component" value="Unassembled WGS sequence"/>
</dbReference>
<sequence>MLQLISAATLFLTQLAHAAVLAIPVTHPLPLVYTFDAQITAAGHGAEIQGTQAAGDEARRVFATRDEPASGISGGAIGGIIAAVFIVLIIGTLLIVRSRRTGQGPQAISRPTFLHHPPKAPIYPHPQAYVGQYSPPPAYSHPAQQQPYYPAIQHGQVQMPQTVHLGTRGSYYMPAVQQQQQQHMTEEQRGVRFGLVGTSTPQHISYHLRDRHTKSSGHGNSSLYFPVTLLPAYRDDLHDDDQRLRQAPFRRTGPTCCGGGWSRVSEDGGLVERGAQSGG</sequence>
<organism evidence="4 5">
    <name type="scientific">Dioszegia hungarica</name>
    <dbReference type="NCBI Taxonomy" id="4972"/>
    <lineage>
        <taxon>Eukaryota</taxon>
        <taxon>Fungi</taxon>
        <taxon>Dikarya</taxon>
        <taxon>Basidiomycota</taxon>
        <taxon>Agaricomycotina</taxon>
        <taxon>Tremellomycetes</taxon>
        <taxon>Tremellales</taxon>
        <taxon>Bulleribasidiaceae</taxon>
        <taxon>Dioszegia</taxon>
    </lineage>
</organism>
<evidence type="ECO:0000313" key="5">
    <source>
        <dbReference type="Proteomes" id="UP001164286"/>
    </source>
</evidence>
<feature type="transmembrane region" description="Helical" evidence="2">
    <location>
        <begin position="72"/>
        <end position="96"/>
    </location>
</feature>
<reference evidence="4" key="1">
    <citation type="journal article" date="2022" name="G3 (Bethesda)">
        <title>High quality genome of the basidiomycete yeast Dioszegia hungarica PDD-24b-2 isolated from cloud water.</title>
        <authorList>
            <person name="Jarrige D."/>
            <person name="Haridas S."/>
            <person name="Bleykasten-Grosshans C."/>
            <person name="Joly M."/>
            <person name="Nadalig T."/>
            <person name="Sancelme M."/>
            <person name="Vuilleumier S."/>
            <person name="Grigoriev I.V."/>
            <person name="Amato P."/>
            <person name="Bringel F."/>
        </authorList>
    </citation>
    <scope>NUCLEOTIDE SEQUENCE</scope>
    <source>
        <strain evidence="4">PDD-24b-2</strain>
    </source>
</reference>
<accession>A0AA38H7B9</accession>
<evidence type="ECO:0000256" key="2">
    <source>
        <dbReference type="SAM" id="Phobius"/>
    </source>
</evidence>
<name>A0AA38H7B9_9TREE</name>
<feature type="region of interest" description="Disordered" evidence="1">
    <location>
        <begin position="258"/>
        <end position="279"/>
    </location>
</feature>
<proteinExistence type="predicted"/>
<keyword evidence="2" id="KW-0812">Transmembrane</keyword>
<keyword evidence="2" id="KW-0472">Membrane</keyword>
<evidence type="ECO:0000313" key="4">
    <source>
        <dbReference type="EMBL" id="KAI9634911.1"/>
    </source>
</evidence>
<feature type="signal peptide" evidence="3">
    <location>
        <begin position="1"/>
        <end position="18"/>
    </location>
</feature>